<organism evidence="1">
    <name type="scientific">Shigella sonnei</name>
    <dbReference type="NCBI Taxonomy" id="624"/>
    <lineage>
        <taxon>Bacteria</taxon>
        <taxon>Pseudomonadati</taxon>
        <taxon>Pseudomonadota</taxon>
        <taxon>Gammaproteobacteria</taxon>
        <taxon>Enterobacterales</taxon>
        <taxon>Enterobacteriaceae</taxon>
        <taxon>Shigella</taxon>
    </lineage>
</organism>
<dbReference type="AlphaFoldDB" id="A0A0G3EX96"/>
<reference evidence="1" key="1">
    <citation type="submission" date="2015-03" db="EMBL/GenBank/DDBJ databases">
        <title>Characterization of plasmid-borne E-type colicins from the clinical strains of Shigella sonnei.</title>
        <authorList>
            <person name="Calcuttawala F."/>
            <person name="Pazhani G.P."/>
            <person name="Hariharan C."/>
            <person name="Saha D.R."/>
            <person name="Ramamurthy T."/>
        </authorList>
    </citation>
    <scope>NUCLEOTIDE SEQUENCE</scope>
    <source>
        <strain evidence="1">500867</strain>
        <strain evidence="2">IDH01157</strain>
        <plasmid evidence="2">pSSE</plasmid>
        <plasmid evidence="1">pSSE2</plasmid>
    </source>
</reference>
<proteinExistence type="predicted"/>
<dbReference type="EMBL" id="KP979588">
    <property type="protein sequence ID" value="AKJ75474.1"/>
    <property type="molecule type" value="Genomic_DNA"/>
</dbReference>
<geneLocation type="plasmid" evidence="1">
    <name>pSSE2</name>
</geneLocation>
<keyword evidence="1" id="KW-0614">Plasmid</keyword>
<dbReference type="EMBL" id="KP979589">
    <property type="protein sequence ID" value="AKJ75484.1"/>
    <property type="molecule type" value="Genomic_DNA"/>
</dbReference>
<evidence type="ECO:0000313" key="1">
    <source>
        <dbReference type="EMBL" id="AKJ75474.1"/>
    </source>
</evidence>
<geneLocation type="plasmid" evidence="2">
    <name>pSSE</name>
</geneLocation>
<sequence length="39" mass="4792">MINTVHKTTGFMYRSKSTRHRFFCQVQVENFLEIRRDNT</sequence>
<name>A0A0G3EX96_SHISO</name>
<protein>
    <submittedName>
        <fullName evidence="1">Uncharacterized protein</fullName>
    </submittedName>
</protein>
<accession>A0A0G3EX96</accession>
<evidence type="ECO:0000313" key="2">
    <source>
        <dbReference type="EMBL" id="AKJ75484.1"/>
    </source>
</evidence>